<feature type="region of interest" description="Disordered" evidence="1">
    <location>
        <begin position="36"/>
        <end position="68"/>
    </location>
</feature>
<name>T1CH67_9ZZZZ</name>
<protein>
    <submittedName>
        <fullName evidence="2">Uncharacterized protein</fullName>
    </submittedName>
</protein>
<proteinExistence type="predicted"/>
<dbReference type="AlphaFoldDB" id="T1CH67"/>
<reference evidence="2" key="2">
    <citation type="journal article" date="2014" name="ISME J.">
        <title>Microbial stratification in low pH oxic and suboxic macroscopic growths along an acid mine drainage.</title>
        <authorList>
            <person name="Mendez-Garcia C."/>
            <person name="Mesa V."/>
            <person name="Sprenger R.R."/>
            <person name="Richter M."/>
            <person name="Diez M.S."/>
            <person name="Solano J."/>
            <person name="Bargiela R."/>
            <person name="Golyshina O.V."/>
            <person name="Manteca A."/>
            <person name="Ramos J.L."/>
            <person name="Gallego J.R."/>
            <person name="Llorente I."/>
            <person name="Martins Dos Santos V.A."/>
            <person name="Jensen O.N."/>
            <person name="Pelaez A.I."/>
            <person name="Sanchez J."/>
            <person name="Ferrer M."/>
        </authorList>
    </citation>
    <scope>NUCLEOTIDE SEQUENCE</scope>
</reference>
<evidence type="ECO:0000256" key="1">
    <source>
        <dbReference type="SAM" id="MobiDB-lite"/>
    </source>
</evidence>
<feature type="compositionally biased region" description="Pro residues" evidence="1">
    <location>
        <begin position="58"/>
        <end position="68"/>
    </location>
</feature>
<gene>
    <name evidence="2" type="ORF">B1A_08103</name>
</gene>
<evidence type="ECO:0000313" key="2">
    <source>
        <dbReference type="EMBL" id="EQD66530.1"/>
    </source>
</evidence>
<sequence>MDAKRFPAPRSPTPHALTAPEFHQLAQVPLATEWFANTDNPNTRRAYHNDVKGTPTLSPSPPPARVSR</sequence>
<organism evidence="2">
    <name type="scientific">mine drainage metagenome</name>
    <dbReference type="NCBI Taxonomy" id="410659"/>
    <lineage>
        <taxon>unclassified sequences</taxon>
        <taxon>metagenomes</taxon>
        <taxon>ecological metagenomes</taxon>
    </lineage>
</organism>
<comment type="caution">
    <text evidence="2">The sequence shown here is derived from an EMBL/GenBank/DDBJ whole genome shotgun (WGS) entry which is preliminary data.</text>
</comment>
<reference evidence="2" key="1">
    <citation type="submission" date="2013-08" db="EMBL/GenBank/DDBJ databases">
        <authorList>
            <person name="Mendez C."/>
            <person name="Richter M."/>
            <person name="Ferrer M."/>
            <person name="Sanchez J."/>
        </authorList>
    </citation>
    <scope>NUCLEOTIDE SEQUENCE</scope>
</reference>
<accession>T1CH67</accession>
<dbReference type="EMBL" id="AUZX01005803">
    <property type="protein sequence ID" value="EQD66530.1"/>
    <property type="molecule type" value="Genomic_DNA"/>
</dbReference>
<feature type="non-terminal residue" evidence="2">
    <location>
        <position position="68"/>
    </location>
</feature>